<evidence type="ECO:0000259" key="5">
    <source>
        <dbReference type="PROSITE" id="PS50975"/>
    </source>
</evidence>
<dbReference type="GO" id="GO:0046872">
    <property type="term" value="F:metal ion binding"/>
    <property type="evidence" value="ECO:0007669"/>
    <property type="project" value="InterPro"/>
</dbReference>
<comment type="caution">
    <text evidence="6">The sequence shown here is derived from an EMBL/GenBank/DDBJ whole genome shotgun (WGS) entry which is preliminary data.</text>
</comment>
<dbReference type="GO" id="GO:0016874">
    <property type="term" value="F:ligase activity"/>
    <property type="evidence" value="ECO:0007669"/>
    <property type="project" value="UniProtKB-KW"/>
</dbReference>
<reference evidence="6 7" key="1">
    <citation type="submission" date="2018-11" db="EMBL/GenBank/DDBJ databases">
        <title>Whole genome sequence of Streptomyces paromomycinus NBRC 15454(T).</title>
        <authorList>
            <person name="Komaki H."/>
            <person name="Tamura T."/>
        </authorList>
    </citation>
    <scope>NUCLEOTIDE SEQUENCE [LARGE SCALE GENOMIC DNA]</scope>
    <source>
        <strain evidence="6 7">NBRC 15454</strain>
    </source>
</reference>
<evidence type="ECO:0000313" key="7">
    <source>
        <dbReference type="Proteomes" id="UP000286746"/>
    </source>
</evidence>
<organism evidence="6 7">
    <name type="scientific">Streptomyces paromomycinus</name>
    <name type="common">Streptomyces rimosus subsp. paromomycinus</name>
    <dbReference type="NCBI Taxonomy" id="92743"/>
    <lineage>
        <taxon>Bacteria</taxon>
        <taxon>Bacillati</taxon>
        <taxon>Actinomycetota</taxon>
        <taxon>Actinomycetes</taxon>
        <taxon>Kitasatosporales</taxon>
        <taxon>Streptomycetaceae</taxon>
        <taxon>Streptomyces</taxon>
    </lineage>
</organism>
<keyword evidence="7" id="KW-1185">Reference proteome</keyword>
<sequence length="416" mass="45011">MTSQIIGNAPASHQEKQPVILLDRLGYSSYRGPDGRPFLPTDRWEVRLVTALERTGEAVGDELASVVGVPGAEPAPFAEAVRFQHRWGGRPAARLVAVTERFLLPAAELREELGIPGQRVEQALLFRDKVLMKEHLRDHGIAVPDFAPFSREAALTLLDKYHRVVVKPRLGAGSSEIHLLDDIAGLDRFVREHAGRLAEFEVEEFIDGQLYHVDSVVQDSQVTAAVAGRYVDSTMSYRRLEPCRDVAVPDGPLLDALLAFDRAVLAAYPGFTGVAHHEVFMSPSGPVFCEIAARAGGGGILAGFRSRTGANLDEVMLRAQLDGSVPHVPAPDSHLTGFTALYAEPGRVLRTPVVPDEPWITEAQILVGEGDLLAPPTRYSDAAAIVSVRGDTEAQVMSRLAALAERISIPTAPEPA</sequence>
<dbReference type="Pfam" id="PF18603">
    <property type="entry name" value="LAL_C2"/>
    <property type="match status" value="1"/>
</dbReference>
<dbReference type="SUPFAM" id="SSF56059">
    <property type="entry name" value="Glutathione synthetase ATP-binding domain-like"/>
    <property type="match status" value="1"/>
</dbReference>
<dbReference type="InterPro" id="IPR011761">
    <property type="entry name" value="ATP-grasp"/>
</dbReference>
<dbReference type="RefSeq" id="WP_125058104.1">
    <property type="nucleotide sequence ID" value="NZ_BHZD01000001.1"/>
</dbReference>
<accession>A0A401WFQ8</accession>
<name>A0A401WFQ8_STREY</name>
<keyword evidence="3 4" id="KW-0067">ATP-binding</keyword>
<dbReference type="InterPro" id="IPR003806">
    <property type="entry name" value="ATP-grasp_PylC-type"/>
</dbReference>
<dbReference type="EMBL" id="BHZD01000001">
    <property type="protein sequence ID" value="GCD48128.1"/>
    <property type="molecule type" value="Genomic_DNA"/>
</dbReference>
<dbReference type="GO" id="GO:0005524">
    <property type="term" value="F:ATP binding"/>
    <property type="evidence" value="ECO:0007669"/>
    <property type="project" value="UniProtKB-UniRule"/>
</dbReference>
<gene>
    <name evidence="6" type="ORF">GKJPGBOP_07924</name>
</gene>
<dbReference type="Gene3D" id="3.30.470.20">
    <property type="entry name" value="ATP-grasp fold, B domain"/>
    <property type="match status" value="1"/>
</dbReference>
<keyword evidence="2 4" id="KW-0547">Nucleotide-binding</keyword>
<keyword evidence="1" id="KW-0436">Ligase</keyword>
<dbReference type="Proteomes" id="UP000286746">
    <property type="component" value="Unassembled WGS sequence"/>
</dbReference>
<dbReference type="PANTHER" id="PTHR43585">
    <property type="entry name" value="FUMIPYRROLE BIOSYNTHESIS PROTEIN C"/>
    <property type="match status" value="1"/>
</dbReference>
<dbReference type="Gene3D" id="3.40.50.20">
    <property type="match status" value="1"/>
</dbReference>
<evidence type="ECO:0000256" key="4">
    <source>
        <dbReference type="PROSITE-ProRule" id="PRU00409"/>
    </source>
</evidence>
<evidence type="ECO:0000256" key="2">
    <source>
        <dbReference type="ARBA" id="ARBA00022741"/>
    </source>
</evidence>
<proteinExistence type="predicted"/>
<dbReference type="AlphaFoldDB" id="A0A401WFQ8"/>
<evidence type="ECO:0000313" key="6">
    <source>
        <dbReference type="EMBL" id="GCD48128.1"/>
    </source>
</evidence>
<evidence type="ECO:0000256" key="1">
    <source>
        <dbReference type="ARBA" id="ARBA00022598"/>
    </source>
</evidence>
<dbReference type="PROSITE" id="PS50975">
    <property type="entry name" value="ATP_GRASP"/>
    <property type="match status" value="1"/>
</dbReference>
<dbReference type="Pfam" id="PF02655">
    <property type="entry name" value="ATP-grasp_3"/>
    <property type="match status" value="1"/>
</dbReference>
<dbReference type="InterPro" id="IPR040570">
    <property type="entry name" value="LAL_C2"/>
</dbReference>
<dbReference type="InterPro" id="IPR052032">
    <property type="entry name" value="ATP-dep_AA_Ligase"/>
</dbReference>
<protein>
    <recommendedName>
        <fullName evidence="5">ATP-grasp domain-containing protein</fullName>
    </recommendedName>
</protein>
<evidence type="ECO:0000256" key="3">
    <source>
        <dbReference type="ARBA" id="ARBA00022840"/>
    </source>
</evidence>
<feature type="domain" description="ATP-grasp" evidence="5">
    <location>
        <begin position="133"/>
        <end position="321"/>
    </location>
</feature>
<dbReference type="PANTHER" id="PTHR43585:SF2">
    <property type="entry name" value="ATP-GRASP ENZYME FSQD"/>
    <property type="match status" value="1"/>
</dbReference>